<evidence type="ECO:0000256" key="1">
    <source>
        <dbReference type="SAM" id="Phobius"/>
    </source>
</evidence>
<keyword evidence="1" id="KW-1133">Transmembrane helix</keyword>
<keyword evidence="1" id="KW-0812">Transmembrane</keyword>
<sequence length="113" mass="13331">MRFFVIASSQLEFEFPRQKNTPTKSLESSLNPWYFFVLFKLTFILLTSICFFFVIEETSYKVKILAMEHFKLNPDFEDELAAVKDEVSCLKKDANELKKNSHYDKVKITCNLL</sequence>
<dbReference type="EMBL" id="NBSK02000004">
    <property type="protein sequence ID" value="KAJ0211983.1"/>
    <property type="molecule type" value="Genomic_DNA"/>
</dbReference>
<name>A0A9R1VVC3_LACSA</name>
<accession>A0A9R1VVC3</accession>
<dbReference type="Proteomes" id="UP000235145">
    <property type="component" value="Unassembled WGS sequence"/>
</dbReference>
<evidence type="ECO:0000313" key="2">
    <source>
        <dbReference type="EMBL" id="KAJ0211983.1"/>
    </source>
</evidence>
<reference evidence="2 3" key="1">
    <citation type="journal article" date="2017" name="Nat. Commun.">
        <title>Genome assembly with in vitro proximity ligation data and whole-genome triplication in lettuce.</title>
        <authorList>
            <person name="Reyes-Chin-Wo S."/>
            <person name="Wang Z."/>
            <person name="Yang X."/>
            <person name="Kozik A."/>
            <person name="Arikit S."/>
            <person name="Song C."/>
            <person name="Xia L."/>
            <person name="Froenicke L."/>
            <person name="Lavelle D.O."/>
            <person name="Truco M.J."/>
            <person name="Xia R."/>
            <person name="Zhu S."/>
            <person name="Xu C."/>
            <person name="Xu H."/>
            <person name="Xu X."/>
            <person name="Cox K."/>
            <person name="Korf I."/>
            <person name="Meyers B.C."/>
            <person name="Michelmore R.W."/>
        </authorList>
    </citation>
    <scope>NUCLEOTIDE SEQUENCE [LARGE SCALE GENOMIC DNA]</scope>
    <source>
        <strain evidence="3">cv. Salinas</strain>
        <tissue evidence="2">Seedlings</tissue>
    </source>
</reference>
<evidence type="ECO:0000313" key="3">
    <source>
        <dbReference type="Proteomes" id="UP000235145"/>
    </source>
</evidence>
<dbReference type="AlphaFoldDB" id="A0A9R1VVC3"/>
<keyword evidence="1" id="KW-0472">Membrane</keyword>
<feature type="transmembrane region" description="Helical" evidence="1">
    <location>
        <begin position="33"/>
        <end position="55"/>
    </location>
</feature>
<proteinExistence type="predicted"/>
<organism evidence="2 3">
    <name type="scientific">Lactuca sativa</name>
    <name type="common">Garden lettuce</name>
    <dbReference type="NCBI Taxonomy" id="4236"/>
    <lineage>
        <taxon>Eukaryota</taxon>
        <taxon>Viridiplantae</taxon>
        <taxon>Streptophyta</taxon>
        <taxon>Embryophyta</taxon>
        <taxon>Tracheophyta</taxon>
        <taxon>Spermatophyta</taxon>
        <taxon>Magnoliopsida</taxon>
        <taxon>eudicotyledons</taxon>
        <taxon>Gunneridae</taxon>
        <taxon>Pentapetalae</taxon>
        <taxon>asterids</taxon>
        <taxon>campanulids</taxon>
        <taxon>Asterales</taxon>
        <taxon>Asteraceae</taxon>
        <taxon>Cichorioideae</taxon>
        <taxon>Cichorieae</taxon>
        <taxon>Lactucinae</taxon>
        <taxon>Lactuca</taxon>
    </lineage>
</organism>
<gene>
    <name evidence="2" type="ORF">LSAT_V11C400167360</name>
</gene>
<keyword evidence="3" id="KW-1185">Reference proteome</keyword>
<comment type="caution">
    <text evidence="2">The sequence shown here is derived from an EMBL/GenBank/DDBJ whole genome shotgun (WGS) entry which is preliminary data.</text>
</comment>
<protein>
    <submittedName>
        <fullName evidence="2">Uncharacterized protein</fullName>
    </submittedName>
</protein>